<dbReference type="InterPro" id="IPR000232">
    <property type="entry name" value="HSF_DNA-bd"/>
</dbReference>
<dbReference type="SMART" id="SM00415">
    <property type="entry name" value="HSF"/>
    <property type="match status" value="1"/>
</dbReference>
<evidence type="ECO:0000313" key="8">
    <source>
        <dbReference type="EMBL" id="KAH6588294.1"/>
    </source>
</evidence>
<dbReference type="SUPFAM" id="SSF46785">
    <property type="entry name" value="Winged helix' DNA-binding domain"/>
    <property type="match status" value="1"/>
</dbReference>
<dbReference type="Pfam" id="PF00447">
    <property type="entry name" value="HSF_DNA-bind"/>
    <property type="match status" value="1"/>
</dbReference>
<comment type="caution">
    <text evidence="8">The sequence shown here is derived from an EMBL/GenBank/DDBJ whole genome shotgun (WGS) entry which is preliminary data.</text>
</comment>
<feature type="compositionally biased region" description="Polar residues" evidence="6">
    <location>
        <begin position="233"/>
        <end position="242"/>
    </location>
</feature>
<feature type="compositionally biased region" description="Low complexity" evidence="6">
    <location>
        <begin position="222"/>
        <end position="232"/>
    </location>
</feature>
<gene>
    <name evidence="8" type="ORF">BASA50_010845</name>
</gene>
<dbReference type="InterPro" id="IPR036388">
    <property type="entry name" value="WH-like_DNA-bd_sf"/>
</dbReference>
<evidence type="ECO:0000256" key="3">
    <source>
        <dbReference type="ARBA" id="ARBA00023125"/>
    </source>
</evidence>
<comment type="similarity">
    <text evidence="2 5">Belongs to the HSF family.</text>
</comment>
<dbReference type="Gene3D" id="1.10.10.10">
    <property type="entry name" value="Winged helix-like DNA-binding domain superfamily/Winged helix DNA-binding domain"/>
    <property type="match status" value="1"/>
</dbReference>
<evidence type="ECO:0000256" key="4">
    <source>
        <dbReference type="ARBA" id="ARBA00023242"/>
    </source>
</evidence>
<dbReference type="PANTHER" id="PTHR10015:SF427">
    <property type="entry name" value="HEAT SHOCK FACTOR PROTEIN"/>
    <property type="match status" value="1"/>
</dbReference>
<evidence type="ECO:0000313" key="9">
    <source>
        <dbReference type="Proteomes" id="UP001648503"/>
    </source>
</evidence>
<proteinExistence type="inferred from homology"/>
<feature type="region of interest" description="Disordered" evidence="6">
    <location>
        <begin position="80"/>
        <end position="167"/>
    </location>
</feature>
<keyword evidence="9" id="KW-1185">Reference proteome</keyword>
<evidence type="ECO:0000256" key="1">
    <source>
        <dbReference type="ARBA" id="ARBA00004123"/>
    </source>
</evidence>
<accession>A0ABQ8EXK5</accession>
<organism evidence="8 9">
    <name type="scientific">Batrachochytrium salamandrivorans</name>
    <dbReference type="NCBI Taxonomy" id="1357716"/>
    <lineage>
        <taxon>Eukaryota</taxon>
        <taxon>Fungi</taxon>
        <taxon>Fungi incertae sedis</taxon>
        <taxon>Chytridiomycota</taxon>
        <taxon>Chytridiomycota incertae sedis</taxon>
        <taxon>Chytridiomycetes</taxon>
        <taxon>Rhizophydiales</taxon>
        <taxon>Rhizophydiales incertae sedis</taxon>
        <taxon>Batrachochytrium</taxon>
    </lineage>
</organism>
<sequence>MPNNMLGQQHGIDADADIKLGHRRHDQEAGDGDDQVGNDLHYDGAPAALIANSAHAAVHAFPTTTTAGPLRASVLAAKTSGGGTASISKKKAASTPQKDRQASVMALAASRRGPTTTIATTSSSSSGGSSITASATTPPMSSRKDAASRTQSRALTKSVTPTTATTGGLALDSYATAAAVLQTPPSRPSPGDLLLTDLLTLSPVITEPMEALSATPIASTSTAATADTQGAAVNTSSRSAGTQRRGLPAPNRIIPAFLNKLYNMVSDSSTDEHIHWNEDGTSFIVSHPLSFAKAVLPRFFKHNNFTSFNRQLNMYGFHKVPSIEHGSLLASTQKEVLEFSNENFLRDRPDLLCFAVRRTNTQSDELVKDGALDMNTVIHEISAIKRHQLTISADIQKFQRENEAMWNESVQLRDRYAKQQDTIDKILRFLASVFSSSKKPDVAGQKRRRIKLPDVPRDASGSGNPANFDHLSNIADLSHIIGTGMGGVLNFDAGAGGDPFDPSMTSANPYALSAATVGGMPPFSHMPTAELNNNAQDGISNMLQSPDFFASSLFGLSNDPCGMSNAPHLLNQLSNTTDRLATTTHTAQEVAEDIDLLQDRVYDIASAVKGLSQGQSNTGDWSVEDLIASTNPLANGQNDDHAALLALMAQQQPAPLLAPSEQPPIISSQIGANVLSHPVWPGGVPSSLILSQLAQQQDHKSDLIDRHEFDQFDELIEVPTADDPMLMDAAHHVDPIDELDQDYFNTFFSTS</sequence>
<feature type="region of interest" description="Disordered" evidence="6">
    <location>
        <begin position="222"/>
        <end position="247"/>
    </location>
</feature>
<evidence type="ECO:0000256" key="6">
    <source>
        <dbReference type="SAM" id="MobiDB-lite"/>
    </source>
</evidence>
<feature type="domain" description="HSF-type DNA-binding" evidence="7">
    <location>
        <begin position="253"/>
        <end position="358"/>
    </location>
</feature>
<keyword evidence="4" id="KW-0539">Nucleus</keyword>
<evidence type="ECO:0000256" key="5">
    <source>
        <dbReference type="RuleBase" id="RU004020"/>
    </source>
</evidence>
<comment type="subcellular location">
    <subcellularLocation>
        <location evidence="1">Nucleus</location>
    </subcellularLocation>
</comment>
<evidence type="ECO:0000256" key="2">
    <source>
        <dbReference type="ARBA" id="ARBA00006403"/>
    </source>
</evidence>
<dbReference type="Proteomes" id="UP001648503">
    <property type="component" value="Unassembled WGS sequence"/>
</dbReference>
<name>A0ABQ8EXK5_9FUNG</name>
<feature type="region of interest" description="Disordered" evidence="6">
    <location>
        <begin position="440"/>
        <end position="466"/>
    </location>
</feature>
<dbReference type="PANTHER" id="PTHR10015">
    <property type="entry name" value="HEAT SHOCK TRANSCRIPTION FACTOR"/>
    <property type="match status" value="1"/>
</dbReference>
<dbReference type="PRINTS" id="PR00056">
    <property type="entry name" value="HSFDOMAIN"/>
</dbReference>
<dbReference type="EMBL" id="JAFCIX010000527">
    <property type="protein sequence ID" value="KAH6588294.1"/>
    <property type="molecule type" value="Genomic_DNA"/>
</dbReference>
<feature type="compositionally biased region" description="Low complexity" evidence="6">
    <location>
        <begin position="110"/>
        <end position="141"/>
    </location>
</feature>
<feature type="compositionally biased region" description="Polar residues" evidence="6">
    <location>
        <begin position="148"/>
        <end position="161"/>
    </location>
</feature>
<dbReference type="InterPro" id="IPR036390">
    <property type="entry name" value="WH_DNA-bd_sf"/>
</dbReference>
<reference evidence="8 9" key="1">
    <citation type="submission" date="2021-02" db="EMBL/GenBank/DDBJ databases">
        <title>Variation within the Batrachochytrium salamandrivorans European outbreak.</title>
        <authorList>
            <person name="Kelly M."/>
            <person name="Pasmans F."/>
            <person name="Shea T.P."/>
            <person name="Munoz J.F."/>
            <person name="Carranza S."/>
            <person name="Cuomo C.A."/>
            <person name="Martel A."/>
        </authorList>
    </citation>
    <scope>NUCLEOTIDE SEQUENCE [LARGE SCALE GENOMIC DNA]</scope>
    <source>
        <strain evidence="8 9">AMFP18/2</strain>
    </source>
</reference>
<protein>
    <recommendedName>
        <fullName evidence="7">HSF-type DNA-binding domain-containing protein</fullName>
    </recommendedName>
</protein>
<keyword evidence="3" id="KW-0238">DNA-binding</keyword>
<evidence type="ECO:0000259" key="7">
    <source>
        <dbReference type="SMART" id="SM00415"/>
    </source>
</evidence>